<dbReference type="AlphaFoldDB" id="A0AAN7QPK6"/>
<keyword evidence="4" id="KW-1185">Reference proteome</keyword>
<evidence type="ECO:0000313" key="4">
    <source>
        <dbReference type="Proteomes" id="UP001345219"/>
    </source>
</evidence>
<reference evidence="3 4" key="1">
    <citation type="journal article" date="2023" name="Hortic Res">
        <title>Pangenome of water caltrop reveals structural variations and asymmetric subgenome divergence after allopolyploidization.</title>
        <authorList>
            <person name="Zhang X."/>
            <person name="Chen Y."/>
            <person name="Wang L."/>
            <person name="Yuan Y."/>
            <person name="Fang M."/>
            <person name="Shi L."/>
            <person name="Lu R."/>
            <person name="Comes H.P."/>
            <person name="Ma Y."/>
            <person name="Chen Y."/>
            <person name="Huang G."/>
            <person name="Zhou Y."/>
            <person name="Zheng Z."/>
            <person name="Qiu Y."/>
        </authorList>
    </citation>
    <scope>NUCLEOTIDE SEQUENCE [LARGE SCALE GENOMIC DNA]</scope>
    <source>
        <tissue evidence="3">Roots</tissue>
    </source>
</reference>
<protein>
    <recommendedName>
        <fullName evidence="5">Transmembrane protein</fullName>
    </recommendedName>
</protein>
<accession>A0AAN7QPK6</accession>
<feature type="compositionally biased region" description="Basic and acidic residues" evidence="1">
    <location>
        <begin position="38"/>
        <end position="53"/>
    </location>
</feature>
<name>A0AAN7QPK6_9MYRT</name>
<dbReference type="EMBL" id="JAXIOK010000004">
    <property type="protein sequence ID" value="KAK4773146.1"/>
    <property type="molecule type" value="Genomic_DNA"/>
</dbReference>
<sequence>MDQISLQDREVDVDLESGWLVEKNEDGASACISSISPNEDKDSKMLSPERAEGGRTPGSTEKMEATKEKHKKTSRKKPPRPPRPPRGPSLDSADHKLIKEIAELAMLKKARSERMKALKKAKNSKTSSSSNNAVLAMAFTIIFFLIVIFQGISPKLESPLVSLQGPSPEAAGRFTSVQYYPSSSVNYMIPPDDASHNLVEKVAVPDARKGPSNRVVG</sequence>
<keyword evidence="2" id="KW-0472">Membrane</keyword>
<evidence type="ECO:0000256" key="2">
    <source>
        <dbReference type="SAM" id="Phobius"/>
    </source>
</evidence>
<evidence type="ECO:0000256" key="1">
    <source>
        <dbReference type="SAM" id="MobiDB-lite"/>
    </source>
</evidence>
<keyword evidence="2" id="KW-1133">Transmembrane helix</keyword>
<evidence type="ECO:0000313" key="3">
    <source>
        <dbReference type="EMBL" id="KAK4773146.1"/>
    </source>
</evidence>
<dbReference type="PANTHER" id="PTHR34188:SF20">
    <property type="entry name" value="PROTEIN, PUTATIVE-RELATED"/>
    <property type="match status" value="1"/>
</dbReference>
<comment type="caution">
    <text evidence="3">The sequence shown here is derived from an EMBL/GenBank/DDBJ whole genome shotgun (WGS) entry which is preliminary data.</text>
</comment>
<feature type="region of interest" description="Disordered" evidence="1">
    <location>
        <begin position="1"/>
        <end position="95"/>
    </location>
</feature>
<keyword evidence="2" id="KW-0812">Transmembrane</keyword>
<organism evidence="3 4">
    <name type="scientific">Trapa incisa</name>
    <dbReference type="NCBI Taxonomy" id="236973"/>
    <lineage>
        <taxon>Eukaryota</taxon>
        <taxon>Viridiplantae</taxon>
        <taxon>Streptophyta</taxon>
        <taxon>Embryophyta</taxon>
        <taxon>Tracheophyta</taxon>
        <taxon>Spermatophyta</taxon>
        <taxon>Magnoliopsida</taxon>
        <taxon>eudicotyledons</taxon>
        <taxon>Gunneridae</taxon>
        <taxon>Pentapetalae</taxon>
        <taxon>rosids</taxon>
        <taxon>malvids</taxon>
        <taxon>Myrtales</taxon>
        <taxon>Lythraceae</taxon>
        <taxon>Trapa</taxon>
    </lineage>
</organism>
<feature type="transmembrane region" description="Helical" evidence="2">
    <location>
        <begin position="132"/>
        <end position="152"/>
    </location>
</feature>
<dbReference type="Proteomes" id="UP001345219">
    <property type="component" value="Chromosome 22"/>
</dbReference>
<dbReference type="PANTHER" id="PTHR34188">
    <property type="entry name" value="OS01G0299500 PROTEIN"/>
    <property type="match status" value="1"/>
</dbReference>
<gene>
    <name evidence="3" type="ORF">SAY87_028165</name>
</gene>
<feature type="compositionally biased region" description="Basic residues" evidence="1">
    <location>
        <begin position="68"/>
        <end position="80"/>
    </location>
</feature>
<evidence type="ECO:0008006" key="5">
    <source>
        <dbReference type="Google" id="ProtNLM"/>
    </source>
</evidence>
<proteinExistence type="predicted"/>